<name>A0A261XZX1_9FUNG</name>
<evidence type="ECO:0000313" key="6">
    <source>
        <dbReference type="EMBL" id="OZJ03917.1"/>
    </source>
</evidence>
<reference evidence="6 7" key="1">
    <citation type="journal article" date="2017" name="Mycologia">
        <title>Bifiguratus adelaidae, gen. et sp. nov., a new member of Mucoromycotina in endophytic and soil-dwelling habitats.</title>
        <authorList>
            <person name="Torres-Cruz T.J."/>
            <person name="Billingsley Tobias T.L."/>
            <person name="Almatruk M."/>
            <person name="Hesse C."/>
            <person name="Kuske C.R."/>
            <person name="Desiro A."/>
            <person name="Benucci G.M."/>
            <person name="Bonito G."/>
            <person name="Stajich J.E."/>
            <person name="Dunlap C."/>
            <person name="Arnold A.E."/>
            <person name="Porras-Alfaro A."/>
        </authorList>
    </citation>
    <scope>NUCLEOTIDE SEQUENCE [LARGE SCALE GENOMIC DNA]</scope>
    <source>
        <strain evidence="6 7">AZ0501</strain>
    </source>
</reference>
<evidence type="ECO:0000256" key="4">
    <source>
        <dbReference type="PIRSR" id="PIRSR602401-1"/>
    </source>
</evidence>
<dbReference type="PROSITE" id="PS00086">
    <property type="entry name" value="CYTOCHROME_P450"/>
    <property type="match status" value="1"/>
</dbReference>
<comment type="caution">
    <text evidence="6">The sequence shown here is derived from an EMBL/GenBank/DDBJ whole genome shotgun (WGS) entry which is preliminary data.</text>
</comment>
<comment type="cofactor">
    <cofactor evidence="1 4">
        <name>heme</name>
        <dbReference type="ChEBI" id="CHEBI:30413"/>
    </cofactor>
</comment>
<dbReference type="Pfam" id="PF00067">
    <property type="entry name" value="p450"/>
    <property type="match status" value="1"/>
</dbReference>
<keyword evidence="3 4" id="KW-0408">Iron</keyword>
<dbReference type="EMBL" id="MVBO01000063">
    <property type="protein sequence ID" value="OZJ03917.1"/>
    <property type="molecule type" value="Genomic_DNA"/>
</dbReference>
<keyword evidence="2 4" id="KW-0479">Metal-binding</keyword>
<dbReference type="InterPro" id="IPR036396">
    <property type="entry name" value="Cyt_P450_sf"/>
</dbReference>
<dbReference type="InterPro" id="IPR001128">
    <property type="entry name" value="Cyt_P450"/>
</dbReference>
<keyword evidence="7" id="KW-1185">Reference proteome</keyword>
<evidence type="ECO:0000256" key="1">
    <source>
        <dbReference type="ARBA" id="ARBA00001971"/>
    </source>
</evidence>
<keyword evidence="5" id="KW-0560">Oxidoreductase</keyword>
<proteinExistence type="inferred from homology"/>
<evidence type="ECO:0000256" key="5">
    <source>
        <dbReference type="RuleBase" id="RU000461"/>
    </source>
</evidence>
<dbReference type="InterPro" id="IPR050121">
    <property type="entry name" value="Cytochrome_P450_monoxygenase"/>
</dbReference>
<dbReference type="PANTHER" id="PTHR24305">
    <property type="entry name" value="CYTOCHROME P450"/>
    <property type="match status" value="1"/>
</dbReference>
<dbReference type="PANTHER" id="PTHR24305:SF108">
    <property type="entry name" value="P450, PUTATIVE (EUROFUNG)-RELATED"/>
    <property type="match status" value="1"/>
</dbReference>
<dbReference type="PRINTS" id="PR00463">
    <property type="entry name" value="EP450I"/>
</dbReference>
<gene>
    <name evidence="6" type="ORF">BZG36_03279</name>
</gene>
<dbReference type="InterPro" id="IPR017972">
    <property type="entry name" value="Cyt_P450_CS"/>
</dbReference>
<evidence type="ECO:0000256" key="2">
    <source>
        <dbReference type="ARBA" id="ARBA00022723"/>
    </source>
</evidence>
<keyword evidence="5" id="KW-0503">Monooxygenase</keyword>
<dbReference type="GO" id="GO:0004497">
    <property type="term" value="F:monooxygenase activity"/>
    <property type="evidence" value="ECO:0007669"/>
    <property type="project" value="UniProtKB-KW"/>
</dbReference>
<feature type="binding site" description="axial binding residue" evidence="4">
    <location>
        <position position="459"/>
    </location>
    <ligand>
        <name>heme</name>
        <dbReference type="ChEBI" id="CHEBI:30413"/>
    </ligand>
    <ligandPart>
        <name>Fe</name>
        <dbReference type="ChEBI" id="CHEBI:18248"/>
    </ligandPart>
</feature>
<dbReference type="OrthoDB" id="1470350at2759"/>
<evidence type="ECO:0000313" key="7">
    <source>
        <dbReference type="Proteomes" id="UP000242875"/>
    </source>
</evidence>
<dbReference type="GO" id="GO:0020037">
    <property type="term" value="F:heme binding"/>
    <property type="evidence" value="ECO:0007669"/>
    <property type="project" value="InterPro"/>
</dbReference>
<dbReference type="AlphaFoldDB" id="A0A261XZX1"/>
<sequence>MHLSTGDWLNDSRGLLNHLARSLRDHPWEAAGLSAIAYAIYLISDRWLWSPLRDIPGPKAAIFSRFYIANIRASGKEYLWIQDLHETYGNIVRIGDPKTVILSDPSALKEIYGTQQFIKSDFHAPFSFKNVPNIFSTRDPSEHNRRRRLMSHGFSMSNIASMERFILDSGVIKLMDKFDKRFAGKGIEVNMYNEWHCMAFDVIGELAYGQSFGMIDRGHHPFTKWLAGARGIPIVQGTFPILARAPGCLMFCITPVSYLNQRRMFRFAQDLYAARRRMGKEVDRPDLMSLLINGVDPETGEQLTYDEQITESLAFVIAGTDTTSNTLTNLIFLLCEHPQVLQRLQQELDKVMPDRNAAMSYKRLDKEHAPFLWAVLMESMRLRTVVPTGLPRLVPKGGCALAGHYLPEGTEVSINPHMVHHDPEIFSNPDKFLPDRWLTEDSAKLARYHIPFSLGPRMCIGKNIAWMELTLALAHLVWRFKFSLADPEKQTKISHFFLTRPGI</sequence>
<evidence type="ECO:0000256" key="3">
    <source>
        <dbReference type="ARBA" id="ARBA00023004"/>
    </source>
</evidence>
<dbReference type="GO" id="GO:0005506">
    <property type="term" value="F:iron ion binding"/>
    <property type="evidence" value="ECO:0007669"/>
    <property type="project" value="InterPro"/>
</dbReference>
<dbReference type="PRINTS" id="PR00385">
    <property type="entry name" value="P450"/>
</dbReference>
<organism evidence="6 7">
    <name type="scientific">Bifiguratus adelaidae</name>
    <dbReference type="NCBI Taxonomy" id="1938954"/>
    <lineage>
        <taxon>Eukaryota</taxon>
        <taxon>Fungi</taxon>
        <taxon>Fungi incertae sedis</taxon>
        <taxon>Mucoromycota</taxon>
        <taxon>Mucoromycotina</taxon>
        <taxon>Endogonomycetes</taxon>
        <taxon>Endogonales</taxon>
        <taxon>Endogonales incertae sedis</taxon>
        <taxon>Bifiguratus</taxon>
    </lineage>
</organism>
<accession>A0A261XZX1</accession>
<keyword evidence="4 5" id="KW-0349">Heme</keyword>
<dbReference type="InterPro" id="IPR002401">
    <property type="entry name" value="Cyt_P450_E_grp-I"/>
</dbReference>
<dbReference type="Proteomes" id="UP000242875">
    <property type="component" value="Unassembled WGS sequence"/>
</dbReference>
<dbReference type="CDD" id="cd11061">
    <property type="entry name" value="CYP67-like"/>
    <property type="match status" value="1"/>
</dbReference>
<dbReference type="Gene3D" id="1.10.630.10">
    <property type="entry name" value="Cytochrome P450"/>
    <property type="match status" value="1"/>
</dbReference>
<comment type="similarity">
    <text evidence="5">Belongs to the cytochrome P450 family.</text>
</comment>
<protein>
    <submittedName>
        <fullName evidence="6">Uncharacterized protein</fullName>
    </submittedName>
</protein>
<dbReference type="SUPFAM" id="SSF48264">
    <property type="entry name" value="Cytochrome P450"/>
    <property type="match status" value="1"/>
</dbReference>
<dbReference type="GO" id="GO:0016705">
    <property type="term" value="F:oxidoreductase activity, acting on paired donors, with incorporation or reduction of molecular oxygen"/>
    <property type="evidence" value="ECO:0007669"/>
    <property type="project" value="InterPro"/>
</dbReference>